<feature type="transmembrane region" description="Helical" evidence="5">
    <location>
        <begin position="15"/>
        <end position="38"/>
    </location>
</feature>
<proteinExistence type="predicted"/>
<dbReference type="Pfam" id="PF07681">
    <property type="entry name" value="DoxX"/>
    <property type="match status" value="1"/>
</dbReference>
<name>A0ABP7BY64_9PSEU</name>
<evidence type="ECO:0000313" key="7">
    <source>
        <dbReference type="Proteomes" id="UP001500711"/>
    </source>
</evidence>
<evidence type="ECO:0000256" key="1">
    <source>
        <dbReference type="ARBA" id="ARBA00004141"/>
    </source>
</evidence>
<dbReference type="RefSeq" id="WP_346134331.1">
    <property type="nucleotide sequence ID" value="NZ_BAABBE010000024.1"/>
</dbReference>
<dbReference type="EMBL" id="BAABBE010000024">
    <property type="protein sequence ID" value="GAA3670427.1"/>
    <property type="molecule type" value="Genomic_DNA"/>
</dbReference>
<keyword evidence="7" id="KW-1185">Reference proteome</keyword>
<feature type="transmembrane region" description="Helical" evidence="5">
    <location>
        <begin position="58"/>
        <end position="76"/>
    </location>
</feature>
<keyword evidence="2 5" id="KW-0812">Transmembrane</keyword>
<dbReference type="Proteomes" id="UP001500711">
    <property type="component" value="Unassembled WGS sequence"/>
</dbReference>
<comment type="subcellular location">
    <subcellularLocation>
        <location evidence="1">Membrane</location>
        <topology evidence="1">Multi-pass membrane protein</topology>
    </subcellularLocation>
</comment>
<keyword evidence="3 5" id="KW-1133">Transmembrane helix</keyword>
<organism evidence="6 7">
    <name type="scientific">Lentzea roselyniae</name>
    <dbReference type="NCBI Taxonomy" id="531940"/>
    <lineage>
        <taxon>Bacteria</taxon>
        <taxon>Bacillati</taxon>
        <taxon>Actinomycetota</taxon>
        <taxon>Actinomycetes</taxon>
        <taxon>Pseudonocardiales</taxon>
        <taxon>Pseudonocardiaceae</taxon>
        <taxon>Lentzea</taxon>
    </lineage>
</organism>
<evidence type="ECO:0000256" key="5">
    <source>
        <dbReference type="SAM" id="Phobius"/>
    </source>
</evidence>
<gene>
    <name evidence="6" type="ORF">GCM10022267_66510</name>
</gene>
<feature type="transmembrane region" description="Helical" evidence="5">
    <location>
        <begin position="83"/>
        <end position="103"/>
    </location>
</feature>
<dbReference type="InterPro" id="IPR032808">
    <property type="entry name" value="DoxX"/>
</dbReference>
<evidence type="ECO:0000256" key="2">
    <source>
        <dbReference type="ARBA" id="ARBA00022692"/>
    </source>
</evidence>
<evidence type="ECO:0000313" key="6">
    <source>
        <dbReference type="EMBL" id="GAA3670427.1"/>
    </source>
</evidence>
<comment type="caution">
    <text evidence="6">The sequence shown here is derived from an EMBL/GenBank/DDBJ whole genome shotgun (WGS) entry which is preliminary data.</text>
</comment>
<evidence type="ECO:0000256" key="3">
    <source>
        <dbReference type="ARBA" id="ARBA00022989"/>
    </source>
</evidence>
<keyword evidence="4 5" id="KW-0472">Membrane</keyword>
<accession>A0ABP7BY64</accession>
<protein>
    <submittedName>
        <fullName evidence="6">DoxX family membrane protein</fullName>
    </submittedName>
</protein>
<sequence length="125" mass="13445">MVVLTRTDPATQAFVLLRTVFTVAPILFGLDKFFNLLVDWPVYLAPWVDSIVPGSPQAAMYIVGVIEIVAGVLVALQPKWGGLVVAAWLLGIIVNLLTLPGYYDVALRDVGLLVGALALSRLASR</sequence>
<evidence type="ECO:0000256" key="4">
    <source>
        <dbReference type="ARBA" id="ARBA00023136"/>
    </source>
</evidence>
<reference evidence="7" key="1">
    <citation type="journal article" date="2019" name="Int. J. Syst. Evol. Microbiol.">
        <title>The Global Catalogue of Microorganisms (GCM) 10K type strain sequencing project: providing services to taxonomists for standard genome sequencing and annotation.</title>
        <authorList>
            <consortium name="The Broad Institute Genomics Platform"/>
            <consortium name="The Broad Institute Genome Sequencing Center for Infectious Disease"/>
            <person name="Wu L."/>
            <person name="Ma J."/>
        </authorList>
    </citation>
    <scope>NUCLEOTIDE SEQUENCE [LARGE SCALE GENOMIC DNA]</scope>
    <source>
        <strain evidence="7">JCM 17494</strain>
    </source>
</reference>